<accession>A0A498SZ45</accession>
<dbReference type="AlphaFoldDB" id="A0A498SZ45"/>
<protein>
    <submittedName>
        <fullName evidence="1">Uncharacterized protein</fullName>
    </submittedName>
</protein>
<dbReference type="STRING" id="6277.A0A498SZ45"/>
<evidence type="ECO:0000313" key="2">
    <source>
        <dbReference type="Proteomes" id="UP000276991"/>
    </source>
</evidence>
<evidence type="ECO:0000313" key="1">
    <source>
        <dbReference type="EMBL" id="VBB35381.1"/>
    </source>
</evidence>
<proteinExistence type="predicted"/>
<gene>
    <name evidence="1" type="ORF">NAV_LOCUS10172</name>
</gene>
<organism evidence="1 2">
    <name type="scientific">Acanthocheilonema viteae</name>
    <name type="common">Filarial nematode worm</name>
    <name type="synonym">Dipetalonema viteae</name>
    <dbReference type="NCBI Taxonomy" id="6277"/>
    <lineage>
        <taxon>Eukaryota</taxon>
        <taxon>Metazoa</taxon>
        <taxon>Ecdysozoa</taxon>
        <taxon>Nematoda</taxon>
        <taxon>Chromadorea</taxon>
        <taxon>Rhabditida</taxon>
        <taxon>Spirurina</taxon>
        <taxon>Spiruromorpha</taxon>
        <taxon>Filarioidea</taxon>
        <taxon>Onchocercidae</taxon>
        <taxon>Acanthocheilonema</taxon>
    </lineage>
</organism>
<keyword evidence="2" id="KW-1185">Reference proteome</keyword>
<dbReference type="OrthoDB" id="5857585at2759"/>
<dbReference type="EMBL" id="UPTC01005763">
    <property type="protein sequence ID" value="VBB35381.1"/>
    <property type="molecule type" value="Genomic_DNA"/>
</dbReference>
<reference evidence="1 2" key="1">
    <citation type="submission" date="2018-08" db="EMBL/GenBank/DDBJ databases">
        <authorList>
            <person name="Laetsch R D."/>
            <person name="Stevens L."/>
            <person name="Kumar S."/>
            <person name="Blaxter L. M."/>
        </authorList>
    </citation>
    <scope>NUCLEOTIDE SEQUENCE [LARGE SCALE GENOMIC DNA]</scope>
</reference>
<dbReference type="Proteomes" id="UP000276991">
    <property type="component" value="Unassembled WGS sequence"/>
</dbReference>
<name>A0A498SZ45_ACAVI</name>
<sequence length="135" mass="15409">MTNDEAIKARALENEKSKQNARRFGIVNALSAKFNSQEAQSDAYTYKRSRMLTVKNGERPKRTYAPIIKPVTNDNFDKQIEEIRMKMKTGNKTLSSQFAELKQGIATIADDARRAMLEQKHQQLLIEADETFGLI</sequence>